<evidence type="ECO:0000256" key="2">
    <source>
        <dbReference type="SAM" id="Phobius"/>
    </source>
</evidence>
<dbReference type="AlphaFoldDB" id="A0A7C8U8Q6"/>
<accession>A0A7C8U8Q6</accession>
<comment type="caution">
    <text evidence="3">The sequence shown here is derived from an EMBL/GenBank/DDBJ whole genome shotgun (WGS) entry which is preliminary data.</text>
</comment>
<feature type="compositionally biased region" description="Basic and acidic residues" evidence="1">
    <location>
        <begin position="277"/>
        <end position="288"/>
    </location>
</feature>
<keyword evidence="2" id="KW-1133">Transmembrane helix</keyword>
<evidence type="ECO:0000313" key="3">
    <source>
        <dbReference type="EMBL" id="KAF3198337.1"/>
    </source>
</evidence>
<name>A0A7C8U8Q6_ORBOL</name>
<organism evidence="3 4">
    <name type="scientific">Orbilia oligospora</name>
    <name type="common">Nematode-trapping fungus</name>
    <name type="synonym">Arthrobotrys oligospora</name>
    <dbReference type="NCBI Taxonomy" id="2813651"/>
    <lineage>
        <taxon>Eukaryota</taxon>
        <taxon>Fungi</taxon>
        <taxon>Dikarya</taxon>
        <taxon>Ascomycota</taxon>
        <taxon>Pezizomycotina</taxon>
        <taxon>Orbiliomycetes</taxon>
        <taxon>Orbiliales</taxon>
        <taxon>Orbiliaceae</taxon>
        <taxon>Orbilia</taxon>
    </lineage>
</organism>
<feature type="transmembrane region" description="Helical" evidence="2">
    <location>
        <begin position="15"/>
        <end position="32"/>
    </location>
</feature>
<keyword evidence="2" id="KW-0812">Transmembrane</keyword>
<feature type="region of interest" description="Disordered" evidence="1">
    <location>
        <begin position="53"/>
        <end position="80"/>
    </location>
</feature>
<dbReference type="Proteomes" id="UP000472727">
    <property type="component" value="Unassembled WGS sequence"/>
</dbReference>
<evidence type="ECO:0000313" key="4">
    <source>
        <dbReference type="Proteomes" id="UP000472727"/>
    </source>
</evidence>
<feature type="region of interest" description="Disordered" evidence="1">
    <location>
        <begin position="262"/>
        <end position="299"/>
    </location>
</feature>
<gene>
    <name evidence="3" type="ORF">TWF106_004710</name>
</gene>
<protein>
    <submittedName>
        <fullName evidence="3">Uncharacterized protein</fullName>
    </submittedName>
</protein>
<proteinExistence type="predicted"/>
<sequence length="299" mass="31783">MDCNMFSTLGTLSKVYFMIVIYIILIAPNPLFSAPTLQDPEAANEAITDTIASVPRQNPPKNLNETAQDGRATTGPNTTYSQELEGTKTVISSMLSISPQSRRPIEGATVEDFERSFNNLPNYVRQRLDEINFHEFARPSLLDALDEIESIGSLDESVFSDESILLDGPTEVVGEPIGFVDQPAIGFAEEPVAGQADNDLNVAPLPLYGLDGGDPLTWELGDQEALGLDPNEFGFTHWPGFSSSLLDFWNNFGGGYGGGGGSGGGSGGGYGGGADGIAKRSPDSKFHNDISLPADDIAS</sequence>
<feature type="compositionally biased region" description="Polar residues" evidence="1">
    <location>
        <begin position="55"/>
        <end position="67"/>
    </location>
</feature>
<dbReference type="EMBL" id="WIWS01000210">
    <property type="protein sequence ID" value="KAF3198337.1"/>
    <property type="molecule type" value="Genomic_DNA"/>
</dbReference>
<reference evidence="3 4" key="1">
    <citation type="submission" date="2019-06" db="EMBL/GenBank/DDBJ databases">
        <authorList>
            <person name="Palmer J.M."/>
        </authorList>
    </citation>
    <scope>NUCLEOTIDE SEQUENCE [LARGE SCALE GENOMIC DNA]</scope>
    <source>
        <strain evidence="3 4">TWF106</strain>
    </source>
</reference>
<keyword evidence="2" id="KW-0472">Membrane</keyword>
<evidence type="ECO:0000256" key="1">
    <source>
        <dbReference type="SAM" id="MobiDB-lite"/>
    </source>
</evidence>
<feature type="compositionally biased region" description="Gly residues" evidence="1">
    <location>
        <begin position="262"/>
        <end position="275"/>
    </location>
</feature>